<dbReference type="OMA" id="ELMCGSR"/>
<reference evidence="3" key="1">
    <citation type="submission" date="2013-10" db="EMBL/GenBank/DDBJ databases">
        <title>Genomic analysis of the causative agents of coccidiosis in chickens.</title>
        <authorList>
            <person name="Reid A.J."/>
            <person name="Blake D."/>
            <person name="Billington K."/>
            <person name="Browne H."/>
            <person name="Dunn M."/>
            <person name="Hung S."/>
            <person name="Kawahara F."/>
            <person name="Miranda-Saavedra D."/>
            <person name="Mourier T."/>
            <person name="Nagra H."/>
            <person name="Otto T.D."/>
            <person name="Rawlings N."/>
            <person name="Sanchez A."/>
            <person name="Sanders M."/>
            <person name="Subramaniam C."/>
            <person name="Tay Y."/>
            <person name="Dear P."/>
            <person name="Doerig C."/>
            <person name="Gruber A."/>
            <person name="Parkinson J."/>
            <person name="Shirley M."/>
            <person name="Wan K.L."/>
            <person name="Berriman M."/>
            <person name="Tomley F."/>
            <person name="Pain A."/>
        </authorList>
    </citation>
    <scope>NUCLEOTIDE SEQUENCE</scope>
    <source>
        <strain evidence="3">Houghton</strain>
    </source>
</reference>
<dbReference type="InterPro" id="IPR002110">
    <property type="entry name" value="Ankyrin_rpt"/>
</dbReference>
<dbReference type="InterPro" id="IPR029063">
    <property type="entry name" value="SAM-dependent_MTases_sf"/>
</dbReference>
<dbReference type="Proteomes" id="UP000018050">
    <property type="component" value="Unassembled WGS sequence"/>
</dbReference>
<sequence>MTRTAQYWDLVHARGRVAYFISTRSLKRVLKPILKLRAADAAAQVLLEDAHAASLATHEPSSELTQQQQHQKQKKLQRRRRVARPLAPLSHTLLELMCGSRPTHVRLLQSGAVAAYVGIDASQRALHLAREACRRQLFTGKPPSNGAGGPGAETPVGTFAAGLRATTATCAHEGVGSCILLRHDCRMLSEELPLLQSRFILLVAGLDDIIARSTTDNTDTRCPCDEALLHVLHSAACALPVGGTLLLIEPTVGRICSAPEWFVVPSVNCTPHLCLFLLFICLTAQRLSARKLFRRGLQGALEAPQTVQHAMPLCYRLSHVQQAEEMAFLLCQACQEGDLLATTKLLALGAEVNCNGTSSSTTPSPLHAAIAAGSPQLVDLLIRQGAQPTVGPSGDPLSVAAEMLLQEAVAAGLHLPEELKRMDSSSAGDQPTAAAGDAPALQQSLLRSITVLSWVEGEMSTLMGGPVRGCPCCKKDDFLHTAAGVPSASSLIWPFGDPLEAVTGEYQLELTGTAVH</sequence>
<dbReference type="Gene3D" id="1.25.40.20">
    <property type="entry name" value="Ankyrin repeat-containing domain"/>
    <property type="match status" value="1"/>
</dbReference>
<reference evidence="3" key="2">
    <citation type="submission" date="2013-10" db="EMBL/GenBank/DDBJ databases">
        <authorList>
            <person name="Aslett M."/>
        </authorList>
    </citation>
    <scope>NUCLEOTIDE SEQUENCE</scope>
    <source>
        <strain evidence="3">Houghton</strain>
    </source>
</reference>
<dbReference type="EMBL" id="HG671942">
    <property type="protein sequence ID" value="CDI81983.1"/>
    <property type="molecule type" value="Genomic_DNA"/>
</dbReference>
<gene>
    <name evidence="3" type="ORF">EAH_00024590</name>
</gene>
<dbReference type="VEuPathDB" id="ToxoDB:EAH_00024590"/>
<keyword evidence="4" id="KW-1185">Reference proteome</keyword>
<evidence type="ECO:0000313" key="4">
    <source>
        <dbReference type="Proteomes" id="UP000018050"/>
    </source>
</evidence>
<name>U6GRV5_EIMAC</name>
<organism evidence="3 4">
    <name type="scientific">Eimeria acervulina</name>
    <name type="common">Coccidian parasite</name>
    <dbReference type="NCBI Taxonomy" id="5801"/>
    <lineage>
        <taxon>Eukaryota</taxon>
        <taxon>Sar</taxon>
        <taxon>Alveolata</taxon>
        <taxon>Apicomplexa</taxon>
        <taxon>Conoidasida</taxon>
        <taxon>Coccidia</taxon>
        <taxon>Eucoccidiorida</taxon>
        <taxon>Eimeriorina</taxon>
        <taxon>Eimeriidae</taxon>
        <taxon>Eimeria</taxon>
    </lineage>
</organism>
<dbReference type="RefSeq" id="XP_013248466.1">
    <property type="nucleotide sequence ID" value="XM_013393012.1"/>
</dbReference>
<proteinExistence type="predicted"/>
<dbReference type="PROSITE" id="PS50297">
    <property type="entry name" value="ANK_REP_REGION"/>
    <property type="match status" value="1"/>
</dbReference>
<feature type="region of interest" description="Disordered" evidence="2">
    <location>
        <begin position="56"/>
        <end position="82"/>
    </location>
</feature>
<dbReference type="AlphaFoldDB" id="U6GRV5"/>
<dbReference type="SUPFAM" id="SSF48403">
    <property type="entry name" value="Ankyrin repeat"/>
    <property type="match status" value="1"/>
</dbReference>
<feature type="compositionally biased region" description="Basic residues" evidence="2">
    <location>
        <begin position="71"/>
        <end position="82"/>
    </location>
</feature>
<protein>
    <submittedName>
        <fullName evidence="3">Uncharacterized protein</fullName>
    </submittedName>
</protein>
<dbReference type="OrthoDB" id="194358at2759"/>
<dbReference type="GeneID" id="25270529"/>
<dbReference type="InterPro" id="IPR036770">
    <property type="entry name" value="Ankyrin_rpt-contain_sf"/>
</dbReference>
<feature type="repeat" description="ANK" evidence="1">
    <location>
        <begin position="361"/>
        <end position="393"/>
    </location>
</feature>
<dbReference type="PROSITE" id="PS50088">
    <property type="entry name" value="ANK_REPEAT"/>
    <property type="match status" value="1"/>
</dbReference>
<accession>U6GRV5</accession>
<keyword evidence="1" id="KW-0040">ANK repeat</keyword>
<evidence type="ECO:0000256" key="1">
    <source>
        <dbReference type="PROSITE-ProRule" id="PRU00023"/>
    </source>
</evidence>
<dbReference type="Pfam" id="PF00023">
    <property type="entry name" value="Ank"/>
    <property type="match status" value="1"/>
</dbReference>
<evidence type="ECO:0000256" key="2">
    <source>
        <dbReference type="SAM" id="MobiDB-lite"/>
    </source>
</evidence>
<evidence type="ECO:0000313" key="3">
    <source>
        <dbReference type="EMBL" id="CDI81983.1"/>
    </source>
</evidence>
<dbReference type="Gene3D" id="3.40.50.150">
    <property type="entry name" value="Vaccinia Virus protein VP39"/>
    <property type="match status" value="1"/>
</dbReference>